<keyword evidence="1" id="KW-0732">Signal</keyword>
<dbReference type="InterPro" id="IPR013517">
    <property type="entry name" value="FG-GAP"/>
</dbReference>
<evidence type="ECO:0000256" key="1">
    <source>
        <dbReference type="ARBA" id="ARBA00022729"/>
    </source>
</evidence>
<dbReference type="Pfam" id="PF07593">
    <property type="entry name" value="UnbV_ASPIC"/>
    <property type="match status" value="1"/>
</dbReference>
<dbReference type="InterPro" id="IPR028994">
    <property type="entry name" value="Integrin_alpha_N"/>
</dbReference>
<keyword evidence="4" id="KW-1185">Reference proteome</keyword>
<feature type="domain" description="ASPIC/UnbV" evidence="2">
    <location>
        <begin position="521"/>
        <end position="589"/>
    </location>
</feature>
<dbReference type="EMBL" id="JAHESD010000033">
    <property type="protein sequence ID" value="MBT1704548.1"/>
    <property type="molecule type" value="Genomic_DNA"/>
</dbReference>
<dbReference type="InterPro" id="IPR011519">
    <property type="entry name" value="UnbV_ASPIC"/>
</dbReference>
<proteinExistence type="predicted"/>
<dbReference type="PANTHER" id="PTHR16026">
    <property type="entry name" value="CARTILAGE ACIDIC PROTEIN 1"/>
    <property type="match status" value="1"/>
</dbReference>
<dbReference type="InterPro" id="IPR027039">
    <property type="entry name" value="Crtac1"/>
</dbReference>
<name>A0ABS5VSY8_9BACT</name>
<organism evidence="3 4">
    <name type="scientific">Chryseosolibacter indicus</name>
    <dbReference type="NCBI Taxonomy" id="2782351"/>
    <lineage>
        <taxon>Bacteria</taxon>
        <taxon>Pseudomonadati</taxon>
        <taxon>Bacteroidota</taxon>
        <taxon>Cytophagia</taxon>
        <taxon>Cytophagales</taxon>
        <taxon>Chryseotaleaceae</taxon>
        <taxon>Chryseosolibacter</taxon>
    </lineage>
</organism>
<gene>
    <name evidence="3" type="ORF">KK060_14740</name>
</gene>
<dbReference type="Pfam" id="PF13517">
    <property type="entry name" value="FG-GAP_3"/>
    <property type="match status" value="6"/>
</dbReference>
<protein>
    <submittedName>
        <fullName evidence="3">VCBS repeat-containing protein</fullName>
    </submittedName>
</protein>
<dbReference type="Gene3D" id="2.130.10.130">
    <property type="entry name" value="Integrin alpha, N-terminal"/>
    <property type="match status" value="3"/>
</dbReference>
<evidence type="ECO:0000313" key="4">
    <source>
        <dbReference type="Proteomes" id="UP000772618"/>
    </source>
</evidence>
<dbReference type="PROSITE" id="PS51257">
    <property type="entry name" value="PROKAR_LIPOPROTEIN"/>
    <property type="match status" value="1"/>
</dbReference>
<dbReference type="RefSeq" id="WP_254154508.1">
    <property type="nucleotide sequence ID" value="NZ_JAHESD010000033.1"/>
</dbReference>
<dbReference type="PANTHER" id="PTHR16026:SF0">
    <property type="entry name" value="CARTILAGE ACIDIC PROTEIN 1"/>
    <property type="match status" value="1"/>
</dbReference>
<accession>A0ABS5VSY8</accession>
<evidence type="ECO:0000313" key="3">
    <source>
        <dbReference type="EMBL" id="MBT1704548.1"/>
    </source>
</evidence>
<comment type="caution">
    <text evidence="3">The sequence shown here is derived from an EMBL/GenBank/DDBJ whole genome shotgun (WGS) entry which is preliminary data.</text>
</comment>
<reference evidence="3 4" key="1">
    <citation type="submission" date="2021-05" db="EMBL/GenBank/DDBJ databases">
        <title>A Polyphasic approach of four new species of the genus Ohtaekwangia: Ohtaekwangia histidinii sp. nov., Ohtaekwangia cretensis sp. nov., Ohtaekwangia indiensis sp. nov., Ohtaekwangia reichenbachii sp. nov. from diverse environment.</title>
        <authorList>
            <person name="Octaviana S."/>
        </authorList>
    </citation>
    <scope>NUCLEOTIDE SEQUENCE [LARGE SCALE GENOMIC DNA]</scope>
    <source>
        <strain evidence="3 4">PWU20</strain>
    </source>
</reference>
<dbReference type="SUPFAM" id="SSF69318">
    <property type="entry name" value="Integrin alpha N-terminal domain"/>
    <property type="match status" value="3"/>
</dbReference>
<dbReference type="Proteomes" id="UP000772618">
    <property type="component" value="Unassembled WGS sequence"/>
</dbReference>
<evidence type="ECO:0000259" key="2">
    <source>
        <dbReference type="Pfam" id="PF07593"/>
    </source>
</evidence>
<sequence length="1179" mass="130773">MRSQQYWLLVVSILIVSCKKPSQTLFELLPAGETGINFNNVITESDSFNILTEEYLYNGGGVAVADFNNDGLQDIFFTGNQVPNELYLNKGNLKFENISEKSGIKITDGRWNSGAVVVDINNDGWKDIYVTTTMSPDSSLRKNMLFLNKGLKDNVPVFEEVAEQYGIADSGYSTMAAFFDYDLDGDLDLYVLTNQHLRKSPSDYRIKIVDGSSPNNDRLYRNNGNDTFTNVTKEAGIVYEGYGLGLAMADFNADGWPDIYVSNDFLSNDILYINNGNGTFRNESPTKIAHQSHSSMGNDAADFNNDGLTDIVTLDMLPETNSRKKSTINNKSYLNNINNERYGYEYQYVRNMLHVNNGLNKGIKFSEIGQLAGIHQTEWSWAPLFADFDNDGYKDLLVTNGFPKDITDKDFSNYRNDVERFVKISNLIDSIPVIKISNYAFKNNGDLTFTDISKVWGFTQPSFSNGAAFADLDNDGDLDYIVNNINDKAFIYKNTLTDRSGSDTTHYMRIKLVGPSPNKQALGTKVTLYYNKGLMQSFEHYVARGYLSSVEDIIHVGLGDATIVDSISIVWPNGNLQQLRNIRANQVLTITYDSQSRKATLNDVADAGYFSDVSKQLNLRYKHQEDDRIDFNIQRTLPHKFSQSGPGISIGDVNGDGLEDVLIGGSFGYVTSAFIQKMDGTFVKSEVPKNSFSASEDEGMLLFDADNDNDLDLYVVSGSIEHEPGSVYYQDRLYRNDGKGKFTLDTKAIPDGRVSGSCVRAADFDRDNDLDLFVGGRVVPGSYPYPAKSILLRNDNGSFTDVTATLSPELENVGMVTDALFTDYDNDGKPDLIVVGEFMAVTVFKNEASGFKRITGTGLETLTGWWNSIVGGDFDNDGDTDYIVGNHGTNNTYQVHRNLPLKIIAKDFDGNGSVDAILGCYIKESLTSDVRKLYPVHFWDEINSQSPRFRKQFTRYSQYGKTTLDKLFKPEELKDALVLDGNYFSSSYIENTGNGKFKVSPLPLPAQTSPVNGLVTGDINEDGNLDVMLIGNDYGNEVFSGRYDALTGVVLMGDGKGNFSVSSSAKSGFYVPGDAKALARLSTANSDYFIATQNIDSIKVYKHSVARASSLYTPERSDSYAAVTLANGAKHKVEFYYGSGYLSQSSRAWRIPKGTVEFTVYDFKGNSRVVKDVNLNAGL</sequence>